<reference evidence="1 2" key="1">
    <citation type="submission" date="2015-10" db="EMBL/GenBank/DDBJ databases">
        <title>Genome analyses suggest a sexual origin of heterokaryosis in a supposedly ancient asexual fungus.</title>
        <authorList>
            <person name="Ropars J."/>
            <person name="Sedzielewska K."/>
            <person name="Noel J."/>
            <person name="Charron P."/>
            <person name="Farinelli L."/>
            <person name="Marton T."/>
            <person name="Kruger M."/>
            <person name="Pelin A."/>
            <person name="Brachmann A."/>
            <person name="Corradi N."/>
        </authorList>
    </citation>
    <scope>NUCLEOTIDE SEQUENCE [LARGE SCALE GENOMIC DNA]</scope>
    <source>
        <strain evidence="1 2">A4</strain>
    </source>
</reference>
<organism evidence="1 2">
    <name type="scientific">Rhizophagus irregularis</name>
    <dbReference type="NCBI Taxonomy" id="588596"/>
    <lineage>
        <taxon>Eukaryota</taxon>
        <taxon>Fungi</taxon>
        <taxon>Fungi incertae sedis</taxon>
        <taxon>Mucoromycota</taxon>
        <taxon>Glomeromycotina</taxon>
        <taxon>Glomeromycetes</taxon>
        <taxon>Glomerales</taxon>
        <taxon>Glomeraceae</taxon>
        <taxon>Rhizophagus</taxon>
    </lineage>
</organism>
<dbReference type="VEuPathDB" id="FungiDB:FUN_021645"/>
<protein>
    <submittedName>
        <fullName evidence="1">Uncharacterized protein</fullName>
    </submittedName>
</protein>
<dbReference type="VEuPathDB" id="FungiDB:RhiirA1_427530"/>
<name>A0A2I1HNP0_9GLOM</name>
<comment type="caution">
    <text evidence="1">The sequence shown here is derived from an EMBL/GenBank/DDBJ whole genome shotgun (WGS) entry which is preliminary data.</text>
</comment>
<keyword evidence="2" id="KW-1185">Reference proteome</keyword>
<gene>
    <name evidence="1" type="ORF">RhiirA4_412727</name>
</gene>
<dbReference type="EMBL" id="LLXI01004308">
    <property type="protein sequence ID" value="PKY60486.1"/>
    <property type="molecule type" value="Genomic_DNA"/>
</dbReference>
<dbReference type="AlphaFoldDB" id="A0A2I1HNP0"/>
<evidence type="ECO:0000313" key="1">
    <source>
        <dbReference type="EMBL" id="PKY60486.1"/>
    </source>
</evidence>
<dbReference type="Proteomes" id="UP000234323">
    <property type="component" value="Unassembled WGS sequence"/>
</dbReference>
<sequence length="99" mass="11568">MQLESSHHINMRKRKASVAFDDKFDYLYRIVTTGRAFQIYCSKDDYHIALNKKIMKDDAELRCGIKKVMGVIVGLLKDRVEVDDSPDSKRARTKKFIKE</sequence>
<accession>A0A2I1HNP0</accession>
<proteinExistence type="predicted"/>
<evidence type="ECO:0000313" key="2">
    <source>
        <dbReference type="Proteomes" id="UP000234323"/>
    </source>
</evidence>